<dbReference type="Pfam" id="PF13514">
    <property type="entry name" value="AAA_27"/>
    <property type="match status" value="1"/>
</dbReference>
<protein>
    <recommendedName>
        <fullName evidence="3">YhaN AAA domain-containing protein</fullName>
    </recommendedName>
</protein>
<name>A0A1U7LXR9_9FIRM</name>
<keyword evidence="2" id="KW-0812">Transmembrane</keyword>
<feature type="domain" description="YhaN AAA" evidence="3">
    <location>
        <begin position="1"/>
        <end position="54"/>
    </location>
</feature>
<evidence type="ECO:0000256" key="2">
    <source>
        <dbReference type="SAM" id="Phobius"/>
    </source>
</evidence>
<feature type="coiled-coil region" evidence="1">
    <location>
        <begin position="557"/>
        <end position="601"/>
    </location>
</feature>
<feature type="coiled-coil region" evidence="1">
    <location>
        <begin position="474"/>
        <end position="501"/>
    </location>
</feature>
<evidence type="ECO:0000259" key="3">
    <source>
        <dbReference type="Pfam" id="PF13514"/>
    </source>
</evidence>
<dbReference type="EMBL" id="MJIH01000001">
    <property type="protein sequence ID" value="OLR64086.1"/>
    <property type="molecule type" value="Genomic_DNA"/>
</dbReference>
<gene>
    <name evidence="4" type="ORF">BIV18_00185</name>
</gene>
<evidence type="ECO:0000313" key="4">
    <source>
        <dbReference type="EMBL" id="OLR64086.1"/>
    </source>
</evidence>
<dbReference type="SUPFAM" id="SSF52540">
    <property type="entry name" value="P-loop containing nucleoside triphosphate hydrolases"/>
    <property type="match status" value="1"/>
</dbReference>
<keyword evidence="5" id="KW-1185">Reference proteome</keyword>
<dbReference type="Gene3D" id="3.40.50.300">
    <property type="entry name" value="P-loop containing nucleotide triphosphate hydrolases"/>
    <property type="match status" value="2"/>
</dbReference>
<sequence>MVFKELGILSFGKFENEIIELDEGINLISGKNEGGKSTIVNFIDGIFYGFSRDSLAKKVRDDIFEKSRPWNSNFYRGYIVLSDGKESFRISRDFNSDEISIINTNHGEDLSKDERNYLYSRIPQPGVLFFEISRKIYRSSFFISQRLSQVEDDAAEDLKNKIDNFSVSQDENIDLTKVLDKMKDDLYDLGSKRRKTSEIGRIYAELDKITTEKLNFIKVRENYEKTAEDFKASREKLKTLEDNLRGRKLFELETLKKKLREIEEEKSKEDESLVFSDLERAIEINKTTGIYLSKLDDLISQEGNSYEIDDYVEQDYKRFRDIKEEISILNENNFSKEIEIISGDIKNIEKTVLKCFLKILFSTIGGIGIVFLSIYFKKYFLIIFSLLFFLYSYFRIMKFRENKDLLNRLRSKLMDFKKKSMEKTIKKRGFDKDFAELLEKYDARDIRSLSEILEEKRELNLKNIFKKEYNESWKEKNNLEIEKTKEKITNFEGELSKIFEKYSVKNIKELKSLFYNYAGFDDKRASEYKYRIEELEKENLSGEMYSQESLELISKNIKETIMEISNLEGILNTLEESMEKLRTLEEKSFELKDKLKKLEYKRSLIELSIEKFEEFIKLKRRDTLPILRNNISKYLEKMTNFKYSEILIDDRFKIKVYDKFVDSYVDLHNLSLGTIDQIYLAFRLSISKIITDKKIPLVLDSHFDSYDDDRLKNTLDVLRDEEQVLIFSSSSREREILDKYNLTYKFIKL</sequence>
<dbReference type="PANTHER" id="PTHR41259:SF1">
    <property type="entry name" value="DOUBLE-STRAND BREAK REPAIR RAD50 ATPASE, PUTATIVE-RELATED"/>
    <property type="match status" value="1"/>
</dbReference>
<organism evidence="4 5">
    <name type="scientific">Peptoniphilus porci</name>
    <dbReference type="NCBI Taxonomy" id="2652280"/>
    <lineage>
        <taxon>Bacteria</taxon>
        <taxon>Bacillati</taxon>
        <taxon>Bacillota</taxon>
        <taxon>Tissierellia</taxon>
        <taxon>Tissierellales</taxon>
        <taxon>Peptoniphilaceae</taxon>
        <taxon>Peptoniphilus</taxon>
    </lineage>
</organism>
<keyword evidence="1" id="KW-0175">Coiled coil</keyword>
<evidence type="ECO:0000313" key="5">
    <source>
        <dbReference type="Proteomes" id="UP000187166"/>
    </source>
</evidence>
<feature type="transmembrane region" description="Helical" evidence="2">
    <location>
        <begin position="379"/>
        <end position="396"/>
    </location>
</feature>
<accession>A0A1U7LXR9</accession>
<reference evidence="4 5" key="1">
    <citation type="journal article" date="2016" name="Appl. Environ. Microbiol.">
        <title>Function and Phylogeny of Bacterial Butyryl Coenzyme A:Acetate Transferases and Their Diversity in the Proximal Colon of Swine.</title>
        <authorList>
            <person name="Trachsel J."/>
            <person name="Bayles D.O."/>
            <person name="Looft T."/>
            <person name="Levine U.Y."/>
            <person name="Allen H.K."/>
        </authorList>
    </citation>
    <scope>NUCLEOTIDE SEQUENCE [LARGE SCALE GENOMIC DNA]</scope>
    <source>
        <strain evidence="4 5">35-6-1</strain>
    </source>
</reference>
<dbReference type="InterPro" id="IPR027417">
    <property type="entry name" value="P-loop_NTPase"/>
</dbReference>
<feature type="coiled-coil region" evidence="1">
    <location>
        <begin position="220"/>
        <end position="272"/>
    </location>
</feature>
<dbReference type="PANTHER" id="PTHR41259">
    <property type="entry name" value="DOUBLE-STRAND BREAK REPAIR RAD50 ATPASE, PUTATIVE-RELATED"/>
    <property type="match status" value="1"/>
</dbReference>
<comment type="caution">
    <text evidence="4">The sequence shown here is derived from an EMBL/GenBank/DDBJ whole genome shotgun (WGS) entry which is preliminary data.</text>
</comment>
<dbReference type="Proteomes" id="UP000187166">
    <property type="component" value="Unassembled WGS sequence"/>
</dbReference>
<dbReference type="InterPro" id="IPR038734">
    <property type="entry name" value="YhaN_AAA"/>
</dbReference>
<keyword evidence="2" id="KW-1133">Transmembrane helix</keyword>
<dbReference type="AlphaFoldDB" id="A0A1U7LXR9"/>
<evidence type="ECO:0000256" key="1">
    <source>
        <dbReference type="SAM" id="Coils"/>
    </source>
</evidence>
<dbReference type="STRING" id="1465756.BIV18_00185"/>
<keyword evidence="2" id="KW-0472">Membrane</keyword>
<proteinExistence type="predicted"/>
<feature type="transmembrane region" description="Helical" evidence="2">
    <location>
        <begin position="355"/>
        <end position="373"/>
    </location>
</feature>